<reference evidence="12" key="1">
    <citation type="journal article" date="2019" name="Int. J. Syst. Evol. Microbiol.">
        <title>The Global Catalogue of Microorganisms (GCM) 10K type strain sequencing project: providing services to taxonomists for standard genome sequencing and annotation.</title>
        <authorList>
            <consortium name="The Broad Institute Genomics Platform"/>
            <consortium name="The Broad Institute Genome Sequencing Center for Infectious Disease"/>
            <person name="Wu L."/>
            <person name="Ma J."/>
        </authorList>
    </citation>
    <scope>NUCLEOTIDE SEQUENCE [LARGE SCALE GENOMIC DNA]</scope>
    <source>
        <strain evidence="12">JCM 4087</strain>
    </source>
</reference>
<comment type="similarity">
    <text evidence="2">Belongs to the MotB family.</text>
</comment>
<feature type="transmembrane region" description="Helical" evidence="9">
    <location>
        <begin position="28"/>
        <end position="47"/>
    </location>
</feature>
<dbReference type="Pfam" id="PF00691">
    <property type="entry name" value="OmpA"/>
    <property type="match status" value="1"/>
</dbReference>
<evidence type="ECO:0000259" key="10">
    <source>
        <dbReference type="PROSITE" id="PS51123"/>
    </source>
</evidence>
<feature type="coiled-coil region" evidence="8">
    <location>
        <begin position="86"/>
        <end position="116"/>
    </location>
</feature>
<dbReference type="InterPro" id="IPR050330">
    <property type="entry name" value="Bact_OuterMem_StrucFunc"/>
</dbReference>
<dbReference type="SUPFAM" id="SSF103088">
    <property type="entry name" value="OmpA-like"/>
    <property type="match status" value="1"/>
</dbReference>
<organism evidence="11 12">
    <name type="scientific">Acidicapsa dinghuensis</name>
    <dbReference type="NCBI Taxonomy" id="2218256"/>
    <lineage>
        <taxon>Bacteria</taxon>
        <taxon>Pseudomonadati</taxon>
        <taxon>Acidobacteriota</taxon>
        <taxon>Terriglobia</taxon>
        <taxon>Terriglobales</taxon>
        <taxon>Acidobacteriaceae</taxon>
        <taxon>Acidicapsa</taxon>
    </lineage>
</organism>
<keyword evidence="3" id="KW-1003">Cell membrane</keyword>
<evidence type="ECO:0000256" key="3">
    <source>
        <dbReference type="ARBA" id="ARBA00022475"/>
    </source>
</evidence>
<dbReference type="PANTHER" id="PTHR30329:SF21">
    <property type="entry name" value="LIPOPROTEIN YIAD-RELATED"/>
    <property type="match status" value="1"/>
</dbReference>
<evidence type="ECO:0000256" key="7">
    <source>
        <dbReference type="PROSITE-ProRule" id="PRU00473"/>
    </source>
</evidence>
<evidence type="ECO:0000256" key="5">
    <source>
        <dbReference type="ARBA" id="ARBA00022989"/>
    </source>
</evidence>
<accession>A0ABW1EEA9</accession>
<keyword evidence="11" id="KW-0282">Flagellum</keyword>
<evidence type="ECO:0000313" key="11">
    <source>
        <dbReference type="EMBL" id="MFC5862601.1"/>
    </source>
</evidence>
<evidence type="ECO:0000256" key="6">
    <source>
        <dbReference type="ARBA" id="ARBA00023136"/>
    </source>
</evidence>
<dbReference type="Gene3D" id="3.30.1330.60">
    <property type="entry name" value="OmpA-like domain"/>
    <property type="match status" value="1"/>
</dbReference>
<evidence type="ECO:0000256" key="2">
    <source>
        <dbReference type="ARBA" id="ARBA00008914"/>
    </source>
</evidence>
<evidence type="ECO:0000313" key="12">
    <source>
        <dbReference type="Proteomes" id="UP001596091"/>
    </source>
</evidence>
<sequence>MPSHAKRPIIVIKKVVSHKGHHGGAWKVAYADFVTAMMALFIVLWLMNTSTKIKQAVAGYFHDPRSSQSQTGASHVGDAENLPIDKDNVEKLKERIQKAIQNQKDLEKLAKQVEITITPEGLRIELIENKNGTFFESGSAKLSDSGQELLGMLAGQLKTLPNHLLLEGHTDAQPYAPDATYTNWELSADRANAARRLLRTDGVRQDQISQVRGYADQMLRVKNDPYDPSNRRISLIVQWVQMASTTGITNEIEKEPAKLAESLKVATPRQSEK</sequence>
<dbReference type="PROSITE" id="PS51123">
    <property type="entry name" value="OMPA_2"/>
    <property type="match status" value="1"/>
</dbReference>
<dbReference type="CDD" id="cd07185">
    <property type="entry name" value="OmpA_C-like"/>
    <property type="match status" value="1"/>
</dbReference>
<comment type="subcellular location">
    <subcellularLocation>
        <location evidence="1">Cell membrane</location>
        <topology evidence="1">Single-pass membrane protein</topology>
    </subcellularLocation>
</comment>
<name>A0ABW1EEA9_9BACT</name>
<keyword evidence="6 7" id="KW-0472">Membrane</keyword>
<evidence type="ECO:0000256" key="9">
    <source>
        <dbReference type="SAM" id="Phobius"/>
    </source>
</evidence>
<dbReference type="PANTHER" id="PTHR30329">
    <property type="entry name" value="STATOR ELEMENT OF FLAGELLAR MOTOR COMPLEX"/>
    <property type="match status" value="1"/>
</dbReference>
<dbReference type="Proteomes" id="UP001596091">
    <property type="component" value="Unassembled WGS sequence"/>
</dbReference>
<feature type="domain" description="OmpA-like" evidence="10">
    <location>
        <begin position="122"/>
        <end position="241"/>
    </location>
</feature>
<dbReference type="InterPro" id="IPR006665">
    <property type="entry name" value="OmpA-like"/>
</dbReference>
<evidence type="ECO:0000256" key="1">
    <source>
        <dbReference type="ARBA" id="ARBA00004162"/>
    </source>
</evidence>
<keyword evidence="12" id="KW-1185">Reference proteome</keyword>
<comment type="caution">
    <text evidence="11">The sequence shown here is derived from an EMBL/GenBank/DDBJ whole genome shotgun (WGS) entry which is preliminary data.</text>
</comment>
<evidence type="ECO:0000256" key="4">
    <source>
        <dbReference type="ARBA" id="ARBA00022692"/>
    </source>
</evidence>
<dbReference type="Pfam" id="PF13677">
    <property type="entry name" value="MotB_plug"/>
    <property type="match status" value="1"/>
</dbReference>
<keyword evidence="11" id="KW-0969">Cilium</keyword>
<dbReference type="EMBL" id="JBHSPH010000002">
    <property type="protein sequence ID" value="MFC5862601.1"/>
    <property type="molecule type" value="Genomic_DNA"/>
</dbReference>
<dbReference type="InterPro" id="IPR025713">
    <property type="entry name" value="MotB-like_N_dom"/>
</dbReference>
<evidence type="ECO:0000256" key="8">
    <source>
        <dbReference type="SAM" id="Coils"/>
    </source>
</evidence>
<keyword evidence="8" id="KW-0175">Coiled coil</keyword>
<keyword evidence="5 9" id="KW-1133">Transmembrane helix</keyword>
<dbReference type="InterPro" id="IPR036737">
    <property type="entry name" value="OmpA-like_sf"/>
</dbReference>
<dbReference type="RefSeq" id="WP_263336171.1">
    <property type="nucleotide sequence ID" value="NZ_JAGSYH010000003.1"/>
</dbReference>
<keyword evidence="11" id="KW-0966">Cell projection</keyword>
<keyword evidence="4 9" id="KW-0812">Transmembrane</keyword>
<gene>
    <name evidence="11" type="ORF">ACFPT7_09890</name>
</gene>
<proteinExistence type="inferred from homology"/>
<protein>
    <submittedName>
        <fullName evidence="11">Flagellar motor protein MotB</fullName>
    </submittedName>
</protein>